<feature type="domain" description="Cell division protein A N-terminal" evidence="3">
    <location>
        <begin position="2"/>
        <end position="156"/>
    </location>
</feature>
<feature type="region of interest" description="Disordered" evidence="1">
    <location>
        <begin position="200"/>
        <end position="237"/>
    </location>
</feature>
<sequence length="282" mass="29462">MTSLADAYERRAGDVSRRRVYAGTAVFAVGALMVVFGVIAGTTPLLLGENPSAADVLGTRELAGIFVGLGLPAVFTGIVTVLPANRFQRAAAVGGAVLAAVGVFLFASTYPENWYSSPGVPSTSVFLLVVVYSAGVMTTLWCLFTAVATFKTRNDPGGTVTMTITRDGETRTVEVPEDQLDSAREALSGGGSFGGVGVFGDMETPTDDHPTQTTDASPSGSASDGGATADLTSPLDDPQDKYCGSCEHFDYVRTDDGLKPYCGLHDEVMDDMEACAEWTPNN</sequence>
<dbReference type="GeneID" id="68573698"/>
<dbReference type="InterPro" id="IPR055564">
    <property type="entry name" value="CdpA_C"/>
</dbReference>
<evidence type="ECO:0000256" key="1">
    <source>
        <dbReference type="SAM" id="MobiDB-lite"/>
    </source>
</evidence>
<dbReference type="InterPro" id="IPR036259">
    <property type="entry name" value="MFS_trans_sf"/>
</dbReference>
<evidence type="ECO:0000259" key="4">
    <source>
        <dbReference type="Pfam" id="PF23601"/>
    </source>
</evidence>
<dbReference type="RefSeq" id="WP_227260692.1">
    <property type="nucleotide sequence ID" value="NZ_BAAADU010000002.1"/>
</dbReference>
<accession>A0AAV3T283</accession>
<keyword evidence="2" id="KW-0812">Transmembrane</keyword>
<dbReference type="Pfam" id="PF23601">
    <property type="entry name" value="CdpA_C"/>
    <property type="match status" value="1"/>
</dbReference>
<keyword evidence="2" id="KW-1133">Transmembrane helix</keyword>
<evidence type="ECO:0000313" key="6">
    <source>
        <dbReference type="Proteomes" id="UP001500194"/>
    </source>
</evidence>
<dbReference type="EMBL" id="BAAADU010000002">
    <property type="protein sequence ID" value="GAA0653597.1"/>
    <property type="molecule type" value="Genomic_DNA"/>
</dbReference>
<feature type="transmembrane region" description="Helical" evidence="2">
    <location>
        <begin position="122"/>
        <end position="144"/>
    </location>
</feature>
<gene>
    <name evidence="5" type="ORF">GCM10009019_16250</name>
</gene>
<reference evidence="5 6" key="1">
    <citation type="journal article" date="2019" name="Int. J. Syst. Evol. Microbiol.">
        <title>The Global Catalogue of Microorganisms (GCM) 10K type strain sequencing project: providing services to taxonomists for standard genome sequencing and annotation.</title>
        <authorList>
            <consortium name="The Broad Institute Genomics Platform"/>
            <consortium name="The Broad Institute Genome Sequencing Center for Infectious Disease"/>
            <person name="Wu L."/>
            <person name="Ma J."/>
        </authorList>
    </citation>
    <scope>NUCLEOTIDE SEQUENCE [LARGE SCALE GENOMIC DNA]</scope>
    <source>
        <strain evidence="5 6">JCM 16327</strain>
    </source>
</reference>
<evidence type="ECO:0000313" key="5">
    <source>
        <dbReference type="EMBL" id="GAA0653597.1"/>
    </source>
</evidence>
<protein>
    <submittedName>
        <fullName evidence="5">Uncharacterized protein</fullName>
    </submittedName>
</protein>
<name>A0AAV3T283_9EURY</name>
<keyword evidence="2" id="KW-0472">Membrane</keyword>
<feature type="transmembrane region" description="Helical" evidence="2">
    <location>
        <begin position="20"/>
        <end position="42"/>
    </location>
</feature>
<feature type="domain" description="Cell division protein A C-terminal" evidence="4">
    <location>
        <begin position="240"/>
        <end position="281"/>
    </location>
</feature>
<feature type="compositionally biased region" description="Low complexity" evidence="1">
    <location>
        <begin position="211"/>
        <end position="230"/>
    </location>
</feature>
<evidence type="ECO:0000259" key="3">
    <source>
        <dbReference type="Pfam" id="PF23600"/>
    </source>
</evidence>
<keyword evidence="6" id="KW-1185">Reference proteome</keyword>
<dbReference type="SUPFAM" id="SSF103473">
    <property type="entry name" value="MFS general substrate transporter"/>
    <property type="match status" value="1"/>
</dbReference>
<feature type="transmembrane region" description="Helical" evidence="2">
    <location>
        <begin position="62"/>
        <end position="83"/>
    </location>
</feature>
<dbReference type="AlphaFoldDB" id="A0AAV3T283"/>
<proteinExistence type="predicted"/>
<dbReference type="InterPro" id="IPR055563">
    <property type="entry name" value="CdpA_N"/>
</dbReference>
<comment type="caution">
    <text evidence="5">The sequence shown here is derived from an EMBL/GenBank/DDBJ whole genome shotgun (WGS) entry which is preliminary data.</text>
</comment>
<feature type="transmembrane region" description="Helical" evidence="2">
    <location>
        <begin position="90"/>
        <end position="110"/>
    </location>
</feature>
<organism evidence="5 6">
    <name type="scientific">Salarchaeum japonicum</name>
    <dbReference type="NCBI Taxonomy" id="555573"/>
    <lineage>
        <taxon>Archaea</taxon>
        <taxon>Methanobacteriati</taxon>
        <taxon>Methanobacteriota</taxon>
        <taxon>Stenosarchaea group</taxon>
        <taxon>Halobacteria</taxon>
        <taxon>Halobacteriales</taxon>
        <taxon>Halobacteriaceae</taxon>
    </lineage>
</organism>
<dbReference type="Pfam" id="PF23600">
    <property type="entry name" value="CdpA_N"/>
    <property type="match status" value="1"/>
</dbReference>
<dbReference type="Proteomes" id="UP001500194">
    <property type="component" value="Unassembled WGS sequence"/>
</dbReference>
<evidence type="ECO:0000256" key="2">
    <source>
        <dbReference type="SAM" id="Phobius"/>
    </source>
</evidence>